<comment type="caution">
    <text evidence="1">The sequence shown here is derived from an EMBL/GenBank/DDBJ whole genome shotgun (WGS) entry which is preliminary data.</text>
</comment>
<gene>
    <name evidence="1" type="ORF">EDD42_0493</name>
</gene>
<dbReference type="EMBL" id="RKHL01000001">
    <property type="protein sequence ID" value="ROR80452.1"/>
    <property type="molecule type" value="Genomic_DNA"/>
</dbReference>
<name>A0A3N2BZ07_9MICO</name>
<sequence>MCRAMRSGLLSAEQFWQGFQACRVVMPAPSYRGMALLRASDGRLAGFAASTPELLGAFLRRDVSWVELAGSELLALPILPRMLVLEPGSPRQLVVDLRAAGVPPIASAGAAGGARIVAVDTKANGSLSGTLVSRGVDIASDPPSIVDDDTLEVEEPSPARAWRV</sequence>
<dbReference type="Proteomes" id="UP000266915">
    <property type="component" value="Unassembled WGS sequence"/>
</dbReference>
<evidence type="ECO:0000313" key="2">
    <source>
        <dbReference type="Proteomes" id="UP000266915"/>
    </source>
</evidence>
<proteinExistence type="predicted"/>
<dbReference type="AlphaFoldDB" id="A0A3N2BZ07"/>
<evidence type="ECO:0000313" key="1">
    <source>
        <dbReference type="EMBL" id="ROR80452.1"/>
    </source>
</evidence>
<organism evidence="1 2">
    <name type="scientific">Plantibacter flavus</name>
    <dbReference type="NCBI Taxonomy" id="150123"/>
    <lineage>
        <taxon>Bacteria</taxon>
        <taxon>Bacillati</taxon>
        <taxon>Actinomycetota</taxon>
        <taxon>Actinomycetes</taxon>
        <taxon>Micrococcales</taxon>
        <taxon>Microbacteriaceae</taxon>
        <taxon>Plantibacter</taxon>
    </lineage>
</organism>
<reference evidence="1 2" key="1">
    <citation type="submission" date="2018-11" db="EMBL/GenBank/DDBJ databases">
        <title>Sequencing the genomes of 1000 actinobacteria strains.</title>
        <authorList>
            <person name="Klenk H.-P."/>
        </authorList>
    </citation>
    <scope>NUCLEOTIDE SEQUENCE [LARGE SCALE GENOMIC DNA]</scope>
    <source>
        <strain evidence="1 2">DSM 14012</strain>
    </source>
</reference>
<keyword evidence="2" id="KW-1185">Reference proteome</keyword>
<accession>A0A3N2BZ07</accession>
<protein>
    <submittedName>
        <fullName evidence="1">Uncharacterized protein</fullName>
    </submittedName>
</protein>